<sequence length="104" mass="11657">MERENNCCFHLFNLKQDAGAEQQMIHWQTHNFQCLPAPLSTFPLLGTYAKLPIFITAAGVLLGQTFLTSCNGARSPLAREPDDLYLNDDIAETNLSRVFPDISE</sequence>
<organism evidence="1">
    <name type="scientific">Opuntia streptacantha</name>
    <name type="common">Prickly pear cactus</name>
    <name type="synonym">Opuntia cardona</name>
    <dbReference type="NCBI Taxonomy" id="393608"/>
    <lineage>
        <taxon>Eukaryota</taxon>
        <taxon>Viridiplantae</taxon>
        <taxon>Streptophyta</taxon>
        <taxon>Embryophyta</taxon>
        <taxon>Tracheophyta</taxon>
        <taxon>Spermatophyta</taxon>
        <taxon>Magnoliopsida</taxon>
        <taxon>eudicotyledons</taxon>
        <taxon>Gunneridae</taxon>
        <taxon>Pentapetalae</taxon>
        <taxon>Caryophyllales</taxon>
        <taxon>Cactineae</taxon>
        <taxon>Cactaceae</taxon>
        <taxon>Opuntioideae</taxon>
        <taxon>Opuntia</taxon>
    </lineage>
</organism>
<reference evidence="1" key="1">
    <citation type="journal article" date="2013" name="J. Plant Res.">
        <title>Effect of fungi and light on seed germination of three Opuntia species from semiarid lands of central Mexico.</title>
        <authorList>
            <person name="Delgado-Sanchez P."/>
            <person name="Jimenez-Bremont J.F."/>
            <person name="Guerrero-Gonzalez Mde L."/>
            <person name="Flores J."/>
        </authorList>
    </citation>
    <scope>NUCLEOTIDE SEQUENCE</scope>
    <source>
        <tissue evidence="1">Cladode</tissue>
    </source>
</reference>
<protein>
    <submittedName>
        <fullName evidence="1">Uncharacterized protein</fullName>
    </submittedName>
</protein>
<dbReference type="AlphaFoldDB" id="A0A7C9CFL3"/>
<reference evidence="1" key="2">
    <citation type="submission" date="2020-07" db="EMBL/GenBank/DDBJ databases">
        <authorList>
            <person name="Vera ALvarez R."/>
            <person name="Arias-Moreno D.M."/>
            <person name="Jimenez-Jacinto V."/>
            <person name="Jimenez-Bremont J.F."/>
            <person name="Swaminathan K."/>
            <person name="Moose S.P."/>
            <person name="Guerrero-Gonzalez M.L."/>
            <person name="Marino-Ramirez L."/>
            <person name="Landsman D."/>
            <person name="Rodriguez-Kessler M."/>
            <person name="Delgado-Sanchez P."/>
        </authorList>
    </citation>
    <scope>NUCLEOTIDE SEQUENCE</scope>
    <source>
        <tissue evidence="1">Cladode</tissue>
    </source>
</reference>
<accession>A0A7C9CFL3</accession>
<name>A0A7C9CFL3_OPUST</name>
<proteinExistence type="predicted"/>
<evidence type="ECO:0000313" key="1">
    <source>
        <dbReference type="EMBL" id="MBA4616426.1"/>
    </source>
</evidence>
<dbReference type="EMBL" id="GISG01011277">
    <property type="protein sequence ID" value="MBA4616426.1"/>
    <property type="molecule type" value="Transcribed_RNA"/>
</dbReference>
<dbReference type="EMBL" id="GISG01011274">
    <property type="protein sequence ID" value="MBA4616424.1"/>
    <property type="molecule type" value="Transcribed_RNA"/>
</dbReference>